<dbReference type="RefSeq" id="WP_064645569.1">
    <property type="nucleotide sequence ID" value="NZ_LXEX01000075.1"/>
</dbReference>
<organism evidence="2 3">
    <name type="scientific">Obesumbacterium proteus ATCC 12841</name>
    <dbReference type="NCBI Taxonomy" id="1354268"/>
    <lineage>
        <taxon>Bacteria</taxon>
        <taxon>Pseudomonadati</taxon>
        <taxon>Pseudomonadota</taxon>
        <taxon>Gammaproteobacteria</taxon>
        <taxon>Enterobacterales</taxon>
        <taxon>Hafniaceae</taxon>
        <taxon>Obesumbacterium</taxon>
    </lineage>
</organism>
<dbReference type="EMBL" id="LXEX01000075">
    <property type="protein sequence ID" value="OAT56604.1"/>
    <property type="molecule type" value="Genomic_DNA"/>
</dbReference>
<dbReference type="AlphaFoldDB" id="A0AA91IMF2"/>
<proteinExistence type="predicted"/>
<keyword evidence="3" id="KW-1185">Reference proteome</keyword>
<accession>A0AA91IMF2</accession>
<protein>
    <submittedName>
        <fullName evidence="2">Uncharacterized protein</fullName>
    </submittedName>
</protein>
<dbReference type="Proteomes" id="UP000078431">
    <property type="component" value="Unassembled WGS sequence"/>
</dbReference>
<evidence type="ECO:0000313" key="3">
    <source>
        <dbReference type="Proteomes" id="UP000078431"/>
    </source>
</evidence>
<gene>
    <name evidence="2" type="ORF">M993_04716</name>
</gene>
<sequence length="69" mass="7689">MEYEAYKVRGYGFGLKQDFTGLIGRYPTEEEALMAADDYSRACLPNNLPDSYDMGQVRPATDDVSTEGV</sequence>
<name>A0AA91IMF2_9GAMM</name>
<evidence type="ECO:0000313" key="2">
    <source>
        <dbReference type="EMBL" id="OAT56604.1"/>
    </source>
</evidence>
<reference evidence="2 3" key="1">
    <citation type="submission" date="2016-04" db="EMBL/GenBank/DDBJ databases">
        <title>ATOL: Assembling a taxonomically balanced genome-scale reconstruction of the evolutionary history of the Enterobacteriaceae.</title>
        <authorList>
            <person name="Plunkett G.III."/>
            <person name="Neeno-Eckwall E.C."/>
            <person name="Glasner J.D."/>
            <person name="Perna N.T."/>
        </authorList>
    </citation>
    <scope>NUCLEOTIDE SEQUENCE [LARGE SCALE GENOMIC DNA]</scope>
    <source>
        <strain evidence="2 3">ATCC 12841</strain>
    </source>
</reference>
<comment type="caution">
    <text evidence="2">The sequence shown here is derived from an EMBL/GenBank/DDBJ whole genome shotgun (WGS) entry which is preliminary data.</text>
</comment>
<feature type="region of interest" description="Disordered" evidence="1">
    <location>
        <begin position="50"/>
        <end position="69"/>
    </location>
</feature>
<evidence type="ECO:0000256" key="1">
    <source>
        <dbReference type="SAM" id="MobiDB-lite"/>
    </source>
</evidence>